<dbReference type="GO" id="GO:0043531">
    <property type="term" value="F:ADP binding"/>
    <property type="evidence" value="ECO:0007669"/>
    <property type="project" value="InterPro"/>
</dbReference>
<dbReference type="Gene3D" id="1.25.40.10">
    <property type="entry name" value="Tetratricopeptide repeat domain"/>
    <property type="match status" value="1"/>
</dbReference>
<reference evidence="3 4" key="1">
    <citation type="journal article" date="2014" name="Genome Biol. Evol.">
        <title>Comparative genomics and transcriptomics analyses reveal divergent lifestyle features of nematode endoparasitic fungus Hirsutella minnesotensis.</title>
        <authorList>
            <person name="Lai Y."/>
            <person name="Liu K."/>
            <person name="Zhang X."/>
            <person name="Zhang X."/>
            <person name="Li K."/>
            <person name="Wang N."/>
            <person name="Shu C."/>
            <person name="Wu Y."/>
            <person name="Wang C."/>
            <person name="Bushley K.E."/>
            <person name="Xiang M."/>
            <person name="Liu X."/>
        </authorList>
    </citation>
    <scope>NUCLEOTIDE SEQUENCE [LARGE SCALE GENOMIC DNA]</scope>
    <source>
        <strain evidence="3 4">3608</strain>
    </source>
</reference>
<evidence type="ECO:0000313" key="4">
    <source>
        <dbReference type="Proteomes" id="UP000054481"/>
    </source>
</evidence>
<protein>
    <submittedName>
        <fullName evidence="3">Uncharacterized protein</fullName>
    </submittedName>
</protein>
<dbReference type="InterPro" id="IPR056681">
    <property type="entry name" value="DUF7779"/>
</dbReference>
<dbReference type="EMBL" id="KQ030653">
    <property type="protein sequence ID" value="KJZ70059.1"/>
    <property type="molecule type" value="Genomic_DNA"/>
</dbReference>
<dbReference type="PANTHER" id="PTHR35205">
    <property type="entry name" value="NB-ARC AND TPR DOMAIN PROTEIN"/>
    <property type="match status" value="1"/>
</dbReference>
<organism evidence="3 4">
    <name type="scientific">Hirsutella minnesotensis 3608</name>
    <dbReference type="NCBI Taxonomy" id="1043627"/>
    <lineage>
        <taxon>Eukaryota</taxon>
        <taxon>Fungi</taxon>
        <taxon>Dikarya</taxon>
        <taxon>Ascomycota</taxon>
        <taxon>Pezizomycotina</taxon>
        <taxon>Sordariomycetes</taxon>
        <taxon>Hypocreomycetidae</taxon>
        <taxon>Hypocreales</taxon>
        <taxon>Ophiocordycipitaceae</taxon>
        <taxon>Hirsutella</taxon>
    </lineage>
</organism>
<gene>
    <name evidence="3" type="ORF">HIM_10563</name>
</gene>
<dbReference type="Pfam" id="PF00931">
    <property type="entry name" value="NB-ARC"/>
    <property type="match status" value="1"/>
</dbReference>
<dbReference type="Proteomes" id="UP000054481">
    <property type="component" value="Unassembled WGS sequence"/>
</dbReference>
<dbReference type="OrthoDB" id="4748888at2759"/>
<dbReference type="AlphaFoldDB" id="A0A0F8A260"/>
<feature type="domain" description="NB-ARC" evidence="1">
    <location>
        <begin position="299"/>
        <end position="436"/>
    </location>
</feature>
<keyword evidence="4" id="KW-1185">Reference proteome</keyword>
<dbReference type="PANTHER" id="PTHR35205:SF1">
    <property type="entry name" value="ZU5 DOMAIN-CONTAINING PROTEIN"/>
    <property type="match status" value="1"/>
</dbReference>
<evidence type="ECO:0000259" key="1">
    <source>
        <dbReference type="Pfam" id="PF00931"/>
    </source>
</evidence>
<dbReference type="SUPFAM" id="SSF52540">
    <property type="entry name" value="P-loop containing nucleoside triphosphate hydrolases"/>
    <property type="match status" value="1"/>
</dbReference>
<proteinExistence type="predicted"/>
<accession>A0A0F8A260</accession>
<evidence type="ECO:0000313" key="3">
    <source>
        <dbReference type="EMBL" id="KJZ70059.1"/>
    </source>
</evidence>
<dbReference type="Gene3D" id="3.40.50.300">
    <property type="entry name" value="P-loop containing nucleotide triphosphate hydrolases"/>
    <property type="match status" value="1"/>
</dbReference>
<feature type="domain" description="DUF7779" evidence="2">
    <location>
        <begin position="531"/>
        <end position="612"/>
    </location>
</feature>
<evidence type="ECO:0000259" key="2">
    <source>
        <dbReference type="Pfam" id="PF25000"/>
    </source>
</evidence>
<dbReference type="InterPro" id="IPR011990">
    <property type="entry name" value="TPR-like_helical_dom_sf"/>
</dbReference>
<dbReference type="Pfam" id="PF25000">
    <property type="entry name" value="DUF7779"/>
    <property type="match status" value="1"/>
</dbReference>
<sequence length="1018" mass="117157">MDSPVLEDSFTKQWSSTTKSCLEHMEPYDRATTRSFRNYEDIQEKIFMKKTEDESEAVIRELNALKPRYDRATTRSFRNYEDIQEKIFMKKAEDESEAVIRELNALKPRLVDMKDFSDFLDVHLPQTLDTGMMWGLLGLVLTLALQSPKSIQRVTPMLKKLSRSCHDFILYCRRSPVITKEYKESCFDICLTIFTFLADVAQFLRQADGDFSDSAHTRAGRTRSTWIELTEKFTSAVRDIDETFNRIERVTAIYQRQYQGDMASWISYLSLSPRTFQDSAQLPCFVLPPARTARFFDRDDTIAKIEDHFHESNSTALLRSLALYGMGGVGKSHVAMKYLEKKQRAKEFDAVFWVNAESPVSIQQSFTDIGIRLKLPDTGAASHDENRMIVKGWLQQTECRWMIVYDNAETADLLRDYWPLSGSSGRVLITTRNHSLGFDPADAGLEISPWDTATGSKFLLHLLTGHISDELLANEAHSAYSLSERLSGHALALSNMCGLIHRRSWTLTELVEMYDRSKDFKDGLETVWQLSFGNLRPECAALLSVFTFCAPDSIPQQLFEVSSETVNLTKDMLRYLDSDRLDEIIEELLTLALIKRDRYDRVFSIHRLIIAQFHRFLSHKDRQQAFFETSILMYNVFPQRPKVPGAARTNLYNVWDKCQLWLQHVLQLKNNFVQERKRNPSFSASKETCEMWVQCQRYLLETQNWRALEDLVIVNKIAIATLPEPEKEFYLLSSTETHIASMWAFRGQFKMSLESLLMAHSLKLAESPTDLQNTCWIEDNLATIYGCLGDFDTAITWIERSRMTWKLWSESTGAEFQCPPLLNLTHGRILTFGGRLREARIQLTEAINGLLSADPFVWAPAATCKFAMGRLFMCEGKYENAQHMLLESQSMWLRGDRSRALDFNGIIVYQLGCCALMQGDTDAALRYLEEAEAISSIHKATHPAKYARCLFKLSEAIRRVPGRGGEADQRLNEARKLLFEVVDKTKTAKNNIQRDDSVMHQTQVQERDFDSLIHISQR</sequence>
<name>A0A0F8A260_9HYPO</name>
<dbReference type="SUPFAM" id="SSF48452">
    <property type="entry name" value="TPR-like"/>
    <property type="match status" value="1"/>
</dbReference>
<dbReference type="InterPro" id="IPR027417">
    <property type="entry name" value="P-loop_NTPase"/>
</dbReference>
<dbReference type="InterPro" id="IPR002182">
    <property type="entry name" value="NB-ARC"/>
</dbReference>